<organism evidence="2 3">
    <name type="scientific">Clostridium felsineum</name>
    <dbReference type="NCBI Taxonomy" id="36839"/>
    <lineage>
        <taxon>Bacteria</taxon>
        <taxon>Bacillati</taxon>
        <taxon>Bacillota</taxon>
        <taxon>Clostridia</taxon>
        <taxon>Eubacteriales</taxon>
        <taxon>Clostridiaceae</taxon>
        <taxon>Clostridium</taxon>
    </lineage>
</organism>
<sequence length="74" mass="8833">MKRKHYVYPKDIKKAVIDLYNNGRSCCEISSEFNISKSSIYRWIKNYKEKTEKSKKDFENKILKEALGILARDK</sequence>
<dbReference type="InterPro" id="IPR009057">
    <property type="entry name" value="Homeodomain-like_sf"/>
</dbReference>
<dbReference type="Pfam" id="PF13518">
    <property type="entry name" value="HTH_28"/>
    <property type="match status" value="1"/>
</dbReference>
<accession>A0A1S8KXA3</accession>
<evidence type="ECO:0000259" key="1">
    <source>
        <dbReference type="Pfam" id="PF13518"/>
    </source>
</evidence>
<dbReference type="InterPro" id="IPR055247">
    <property type="entry name" value="InsJ-like_HTH"/>
</dbReference>
<evidence type="ECO:0000313" key="3">
    <source>
        <dbReference type="Proteomes" id="UP000190951"/>
    </source>
</evidence>
<dbReference type="SUPFAM" id="SSF46689">
    <property type="entry name" value="Homeodomain-like"/>
    <property type="match status" value="1"/>
</dbReference>
<feature type="domain" description="Insertion element IS150 protein InsJ-like helix-turn-helix" evidence="1">
    <location>
        <begin position="13"/>
        <end position="49"/>
    </location>
</feature>
<name>A0A1S8KXA3_9CLOT</name>
<dbReference type="KEGG" id="crw:CROST_006930"/>
<evidence type="ECO:0000313" key="2">
    <source>
        <dbReference type="EMBL" id="URZ09985.1"/>
    </source>
</evidence>
<dbReference type="RefSeq" id="WP_077835260.1">
    <property type="nucleotide sequence ID" value="NZ_CP096983.1"/>
</dbReference>
<reference evidence="2 3" key="1">
    <citation type="submission" date="2022-04" db="EMBL/GenBank/DDBJ databases">
        <title>Genome sequence of C. roseum typestrain.</title>
        <authorList>
            <person name="Poehlein A."/>
            <person name="Schoch T."/>
            <person name="Duerre P."/>
            <person name="Daniel R."/>
        </authorList>
    </citation>
    <scope>NUCLEOTIDE SEQUENCE [LARGE SCALE GENOMIC DNA]</scope>
    <source>
        <strain evidence="2 3">DSM 7320</strain>
    </source>
</reference>
<gene>
    <name evidence="2" type="ORF">CROST_006930</name>
</gene>
<dbReference type="AlphaFoldDB" id="A0A1S8KXA3"/>
<proteinExistence type="predicted"/>
<dbReference type="STRING" id="84029.CROST_44870"/>
<dbReference type="EMBL" id="CP096983">
    <property type="protein sequence ID" value="URZ09985.1"/>
    <property type="molecule type" value="Genomic_DNA"/>
</dbReference>
<dbReference type="Proteomes" id="UP000190951">
    <property type="component" value="Chromosome"/>
</dbReference>
<protein>
    <recommendedName>
        <fullName evidence="1">Insertion element IS150 protein InsJ-like helix-turn-helix domain-containing protein</fullName>
    </recommendedName>
</protein>
<keyword evidence="3" id="KW-1185">Reference proteome</keyword>
<dbReference type="InterPro" id="IPR036388">
    <property type="entry name" value="WH-like_DNA-bd_sf"/>
</dbReference>
<dbReference type="Gene3D" id="1.10.10.10">
    <property type="entry name" value="Winged helix-like DNA-binding domain superfamily/Winged helix DNA-binding domain"/>
    <property type="match status" value="1"/>
</dbReference>